<gene>
    <name evidence="1" type="ORF">BJ138DRAFT_1018287</name>
</gene>
<accession>A0ACB7ZW90</accession>
<keyword evidence="2" id="KW-1185">Reference proteome</keyword>
<reference evidence="1" key="1">
    <citation type="journal article" date="2021" name="New Phytol.">
        <title>Evolutionary innovations through gain and loss of genes in the ectomycorrhizal Boletales.</title>
        <authorList>
            <person name="Wu G."/>
            <person name="Miyauchi S."/>
            <person name="Morin E."/>
            <person name="Kuo A."/>
            <person name="Drula E."/>
            <person name="Varga T."/>
            <person name="Kohler A."/>
            <person name="Feng B."/>
            <person name="Cao Y."/>
            <person name="Lipzen A."/>
            <person name="Daum C."/>
            <person name="Hundley H."/>
            <person name="Pangilinan J."/>
            <person name="Johnson J."/>
            <person name="Barry K."/>
            <person name="LaButti K."/>
            <person name="Ng V."/>
            <person name="Ahrendt S."/>
            <person name="Min B."/>
            <person name="Choi I.G."/>
            <person name="Park H."/>
            <person name="Plett J.M."/>
            <person name="Magnuson J."/>
            <person name="Spatafora J.W."/>
            <person name="Nagy L.G."/>
            <person name="Henrissat B."/>
            <person name="Grigoriev I.V."/>
            <person name="Yang Z.L."/>
            <person name="Xu J."/>
            <person name="Martin F.M."/>
        </authorList>
    </citation>
    <scope>NUCLEOTIDE SEQUENCE</scope>
    <source>
        <strain evidence="1">ATCC 28755</strain>
    </source>
</reference>
<evidence type="ECO:0000313" key="1">
    <source>
        <dbReference type="EMBL" id="KAH7905013.1"/>
    </source>
</evidence>
<protein>
    <submittedName>
        <fullName evidence="1">PIN domain-like protein</fullName>
    </submittedName>
</protein>
<name>A0ACB7ZW90_9AGAM</name>
<evidence type="ECO:0000313" key="2">
    <source>
        <dbReference type="Proteomes" id="UP000790377"/>
    </source>
</evidence>
<dbReference type="EMBL" id="MU268296">
    <property type="protein sequence ID" value="KAH7905013.1"/>
    <property type="molecule type" value="Genomic_DNA"/>
</dbReference>
<comment type="caution">
    <text evidence="1">The sequence shown here is derived from an EMBL/GenBank/DDBJ whole genome shotgun (WGS) entry which is preliminary data.</text>
</comment>
<sequence>MHTFSILFERCQQVLMLRAHPQSGQNPALRSFFYRVTRLLKLPLQLVFCYDGDERALYKRARKVSTKDHWMVKPTQRMLDTLGVPWFKARGEAEAELAAMNAAGLIDAVMTDDSDTFVFGARVVLRNSSLTKDGVITVYTADTIRDRIPYMDRHGLILMALLCGGDYDANGLVGCGAAIALQLVQCGLAEPLCTAILGSPDLAHSLREWCGNLRQHLENDPSHTIGRHHRALASTIPDTFPDVGVAKAYLAPLVFAADSQFHLCHPRPPDVAKTAALVQELFGWDDQTRLLKTFREHVWPAFVLQELLQDLSICSLSSNEVSQPPSSLSHLFIALL</sequence>
<proteinExistence type="predicted"/>
<organism evidence="1 2">
    <name type="scientific">Hygrophoropsis aurantiaca</name>
    <dbReference type="NCBI Taxonomy" id="72124"/>
    <lineage>
        <taxon>Eukaryota</taxon>
        <taxon>Fungi</taxon>
        <taxon>Dikarya</taxon>
        <taxon>Basidiomycota</taxon>
        <taxon>Agaricomycotina</taxon>
        <taxon>Agaricomycetes</taxon>
        <taxon>Agaricomycetidae</taxon>
        <taxon>Boletales</taxon>
        <taxon>Coniophorineae</taxon>
        <taxon>Hygrophoropsidaceae</taxon>
        <taxon>Hygrophoropsis</taxon>
    </lineage>
</organism>
<dbReference type="Proteomes" id="UP000790377">
    <property type="component" value="Unassembled WGS sequence"/>
</dbReference>